<reference evidence="1 2" key="1">
    <citation type="submission" date="2020-08" db="EMBL/GenBank/DDBJ databases">
        <title>Sequencing the genomes of 1000 actinobacteria strains.</title>
        <authorList>
            <person name="Klenk H.-P."/>
        </authorList>
    </citation>
    <scope>NUCLEOTIDE SEQUENCE [LARGE SCALE GENOMIC DNA]</scope>
    <source>
        <strain evidence="1 2">DSM 102030</strain>
    </source>
</reference>
<protein>
    <recommendedName>
        <fullName evidence="3">Transposase IS116/IS110/IS902 family protein</fullName>
    </recommendedName>
</protein>
<dbReference type="Proteomes" id="UP000523007">
    <property type="component" value="Unassembled WGS sequence"/>
</dbReference>
<dbReference type="EMBL" id="JACHJT010000001">
    <property type="protein sequence ID" value="MBB4932760.1"/>
    <property type="molecule type" value="Genomic_DNA"/>
</dbReference>
<evidence type="ECO:0000313" key="1">
    <source>
        <dbReference type="EMBL" id="MBB4932760.1"/>
    </source>
</evidence>
<gene>
    <name evidence="1" type="ORF">F4561_003580</name>
</gene>
<dbReference type="AlphaFoldDB" id="A0A7W7W4I1"/>
<name>A0A7W7W4I1_9ACTN</name>
<accession>A0A7W7W4I1</accession>
<proteinExistence type="predicted"/>
<evidence type="ECO:0000313" key="2">
    <source>
        <dbReference type="Proteomes" id="UP000523007"/>
    </source>
</evidence>
<comment type="caution">
    <text evidence="1">The sequence shown here is derived from an EMBL/GenBank/DDBJ whole genome shotgun (WGS) entry which is preliminary data.</text>
</comment>
<keyword evidence="2" id="KW-1185">Reference proteome</keyword>
<evidence type="ECO:0008006" key="3">
    <source>
        <dbReference type="Google" id="ProtNLM"/>
    </source>
</evidence>
<dbReference type="RefSeq" id="WP_184580408.1">
    <property type="nucleotide sequence ID" value="NZ_JACHJT010000001.1"/>
</dbReference>
<sequence length="133" mass="14561">MPSPAQEQEQVLLTQDRRDRLDEAIAHAATEGDWAPVMDRLRCLRGISTVTAFGLATEIGDWHRFTGSSIGAYVVGASHHRCRGLLSSCHPCVGVNNLPEQNKACRLTTSTVARVCTSSRRPPSLGRTLPRRP</sequence>
<organism evidence="1 2">
    <name type="scientific">Lipingzhangella halophila</name>
    <dbReference type="NCBI Taxonomy" id="1783352"/>
    <lineage>
        <taxon>Bacteria</taxon>
        <taxon>Bacillati</taxon>
        <taxon>Actinomycetota</taxon>
        <taxon>Actinomycetes</taxon>
        <taxon>Streptosporangiales</taxon>
        <taxon>Nocardiopsidaceae</taxon>
        <taxon>Lipingzhangella</taxon>
    </lineage>
</organism>